<dbReference type="RefSeq" id="WP_211946716.1">
    <property type="nucleotide sequence ID" value="NZ_CAJPUY010000005.1"/>
</dbReference>
<evidence type="ECO:0000256" key="8">
    <source>
        <dbReference type="ARBA" id="ARBA00022989"/>
    </source>
</evidence>
<keyword evidence="2 12" id="KW-1003">Cell membrane</keyword>
<feature type="binding site" description="axial binding residue" evidence="12 13">
    <location>
        <position position="127"/>
    </location>
    <ligand>
        <name>heme</name>
        <dbReference type="ChEBI" id="CHEBI:30413"/>
    </ligand>
    <ligandPart>
        <name>Fe</name>
        <dbReference type="ChEBI" id="CHEBI:18248"/>
    </ligandPart>
</feature>
<keyword evidence="5 12" id="KW-0479">Metal-binding</keyword>
<comment type="subcellular location">
    <subcellularLocation>
        <location evidence="1">Cell inner membrane</location>
    </subcellularLocation>
    <subcellularLocation>
        <location evidence="12">Cell membrane</location>
        <topology evidence="12">Single-pass type II membrane protein</topology>
    </subcellularLocation>
</comment>
<dbReference type="InterPro" id="IPR004329">
    <property type="entry name" value="CcmE"/>
</dbReference>
<evidence type="ECO:0000256" key="6">
    <source>
        <dbReference type="ARBA" id="ARBA00022748"/>
    </source>
</evidence>
<dbReference type="GO" id="GO:0020037">
    <property type="term" value="F:heme binding"/>
    <property type="evidence" value="ECO:0007669"/>
    <property type="project" value="InterPro"/>
</dbReference>
<dbReference type="InterPro" id="IPR036127">
    <property type="entry name" value="CcmE-like_sf"/>
</dbReference>
<dbReference type="GO" id="GO:0046872">
    <property type="term" value="F:metal ion binding"/>
    <property type="evidence" value="ECO:0007669"/>
    <property type="project" value="UniProtKB-KW"/>
</dbReference>
<evidence type="ECO:0000256" key="13">
    <source>
        <dbReference type="PIRSR" id="PIRSR604329-50"/>
    </source>
</evidence>
<organism evidence="14 15">
    <name type="scientific">Cupriavidus yeoncheonensis</name>
    <dbReference type="NCBI Taxonomy" id="1462994"/>
    <lineage>
        <taxon>Bacteria</taxon>
        <taxon>Pseudomonadati</taxon>
        <taxon>Pseudomonadota</taxon>
        <taxon>Betaproteobacteria</taxon>
        <taxon>Burkholderiales</taxon>
        <taxon>Burkholderiaceae</taxon>
        <taxon>Cupriavidus</taxon>
    </lineage>
</organism>
<evidence type="ECO:0000256" key="3">
    <source>
        <dbReference type="ARBA" id="ARBA00022617"/>
    </source>
</evidence>
<dbReference type="FunFam" id="2.40.50.140:FF:000104">
    <property type="entry name" value="Cytochrome c-type biogenesis protein CcmE"/>
    <property type="match status" value="1"/>
</dbReference>
<dbReference type="PANTHER" id="PTHR34128:SF2">
    <property type="entry name" value="CYTOCHROME C-TYPE BIOGENESIS PROTEIN CCME HOMOLOG, MITOCHONDRIAL"/>
    <property type="match status" value="1"/>
</dbReference>
<evidence type="ECO:0000256" key="10">
    <source>
        <dbReference type="ARBA" id="ARBA00023136"/>
    </source>
</evidence>
<dbReference type="HAMAP" id="MF_01959">
    <property type="entry name" value="CcmE"/>
    <property type="match status" value="1"/>
</dbReference>
<evidence type="ECO:0000256" key="2">
    <source>
        <dbReference type="ARBA" id="ARBA00022475"/>
    </source>
</evidence>
<name>A0A916ND40_9BURK</name>
<dbReference type="GO" id="GO:0005886">
    <property type="term" value="C:plasma membrane"/>
    <property type="evidence" value="ECO:0007669"/>
    <property type="project" value="UniProtKB-SubCell"/>
</dbReference>
<proteinExistence type="inferred from homology"/>
<feature type="topological domain" description="Extracellular" evidence="12">
    <location>
        <begin position="29"/>
        <end position="159"/>
    </location>
</feature>
<dbReference type="Gene3D" id="2.40.50.140">
    <property type="entry name" value="Nucleic acid-binding proteins"/>
    <property type="match status" value="1"/>
</dbReference>
<dbReference type="PANTHER" id="PTHR34128">
    <property type="entry name" value="CYTOCHROME C-TYPE BIOGENESIS PROTEIN CCME HOMOLOG, MITOCHONDRIAL"/>
    <property type="match status" value="1"/>
</dbReference>
<comment type="similarity">
    <text evidence="12">Belongs to the CcmE/CycJ family.</text>
</comment>
<evidence type="ECO:0000313" key="15">
    <source>
        <dbReference type="Proteomes" id="UP000672934"/>
    </source>
</evidence>
<dbReference type="AlphaFoldDB" id="A0A916ND40"/>
<keyword evidence="10 12" id="KW-0472">Membrane</keyword>
<evidence type="ECO:0000256" key="7">
    <source>
        <dbReference type="ARBA" id="ARBA00022968"/>
    </source>
</evidence>
<evidence type="ECO:0000256" key="11">
    <source>
        <dbReference type="ARBA" id="ARBA00056663"/>
    </source>
</evidence>
<dbReference type="SUPFAM" id="SSF82093">
    <property type="entry name" value="Heme chaperone CcmE"/>
    <property type="match status" value="1"/>
</dbReference>
<dbReference type="Pfam" id="PF03100">
    <property type="entry name" value="CcmE"/>
    <property type="match status" value="1"/>
</dbReference>
<dbReference type="NCBIfam" id="NF009729">
    <property type="entry name" value="PRK13254.1-3"/>
    <property type="match status" value="1"/>
</dbReference>
<dbReference type="GO" id="GO:0017003">
    <property type="term" value="P:protein-heme linkage"/>
    <property type="evidence" value="ECO:0007669"/>
    <property type="project" value="UniProtKB-UniRule"/>
</dbReference>
<reference evidence="14" key="1">
    <citation type="submission" date="2021-03" db="EMBL/GenBank/DDBJ databases">
        <authorList>
            <person name="Peeters C."/>
        </authorList>
    </citation>
    <scope>NUCLEOTIDE SEQUENCE</scope>
    <source>
        <strain evidence="14">LMG 31506</strain>
    </source>
</reference>
<keyword evidence="8 12" id="KW-1133">Transmembrane helix</keyword>
<evidence type="ECO:0000256" key="9">
    <source>
        <dbReference type="ARBA" id="ARBA00023004"/>
    </source>
</evidence>
<comment type="caution">
    <text evidence="14">The sequence shown here is derived from an EMBL/GenBank/DDBJ whole genome shotgun (WGS) entry which is preliminary data.</text>
</comment>
<feature type="binding site" description="covalent" evidence="12 13">
    <location>
        <position position="123"/>
    </location>
    <ligand>
        <name>heme</name>
        <dbReference type="ChEBI" id="CHEBI:30413"/>
    </ligand>
</feature>
<comment type="function">
    <text evidence="11 12">Heme chaperone required for the biogenesis of c-type cytochromes. Transiently binds heme delivered by CcmC and transfers the heme to apo-cytochromes in a process facilitated by CcmF and CcmH.</text>
</comment>
<keyword evidence="3 12" id="KW-0349">Heme</keyword>
<gene>
    <name evidence="12 14" type="primary">ccmE</name>
    <name evidence="12" type="synonym">cycJ</name>
    <name evidence="14" type="ORF">LMG31506_01740</name>
</gene>
<keyword evidence="9 12" id="KW-0408">Iron</keyword>
<keyword evidence="6 12" id="KW-0201">Cytochrome c-type biogenesis</keyword>
<dbReference type="InterPro" id="IPR012340">
    <property type="entry name" value="NA-bd_OB-fold"/>
</dbReference>
<dbReference type="NCBIfam" id="NF009731">
    <property type="entry name" value="PRK13254.1-5"/>
    <property type="match status" value="1"/>
</dbReference>
<evidence type="ECO:0000313" key="14">
    <source>
        <dbReference type="EMBL" id="CAG2136871.1"/>
    </source>
</evidence>
<evidence type="ECO:0000256" key="12">
    <source>
        <dbReference type="HAMAP-Rule" id="MF_01959"/>
    </source>
</evidence>
<keyword evidence="7 12" id="KW-0735">Signal-anchor</keyword>
<dbReference type="GO" id="GO:0017004">
    <property type="term" value="P:cytochrome complex assembly"/>
    <property type="evidence" value="ECO:0007669"/>
    <property type="project" value="UniProtKB-KW"/>
</dbReference>
<keyword evidence="15" id="KW-1185">Reference proteome</keyword>
<evidence type="ECO:0000256" key="4">
    <source>
        <dbReference type="ARBA" id="ARBA00022692"/>
    </source>
</evidence>
<sequence length="159" mass="17207">MTPRRRRLGMLLAALACAGVALALVLNAFRSNLVFFFSPSQVAAHEAPAARSFRLGGLVAPGSIRREGDGMTIRFIVTDKAREVPVVYRGLLPDLFREGKGVVARGTLDGNGTFVASEVLAKHDENYMPPEAADALKQAEQVNRRMASQLAEGERGTQR</sequence>
<keyword evidence="4 12" id="KW-0812">Transmembrane</keyword>
<evidence type="ECO:0000256" key="1">
    <source>
        <dbReference type="ARBA" id="ARBA00004533"/>
    </source>
</evidence>
<feature type="topological domain" description="Cytoplasmic" evidence="12">
    <location>
        <begin position="1"/>
        <end position="7"/>
    </location>
</feature>
<dbReference type="EMBL" id="CAJPUY010000005">
    <property type="protein sequence ID" value="CAG2136871.1"/>
    <property type="molecule type" value="Genomic_DNA"/>
</dbReference>
<evidence type="ECO:0000256" key="5">
    <source>
        <dbReference type="ARBA" id="ARBA00022723"/>
    </source>
</evidence>
<protein>
    <recommendedName>
        <fullName evidence="12">Cytochrome c-type biogenesis protein CcmE</fullName>
    </recommendedName>
    <alternativeName>
        <fullName evidence="12">Cytochrome c maturation protein E</fullName>
    </alternativeName>
    <alternativeName>
        <fullName evidence="12">Heme chaperone CcmE</fullName>
    </alternativeName>
</protein>
<accession>A0A916ND40</accession>
<dbReference type="NCBIfam" id="NF009727">
    <property type="entry name" value="PRK13254.1-1"/>
    <property type="match status" value="1"/>
</dbReference>
<dbReference type="Proteomes" id="UP000672934">
    <property type="component" value="Unassembled WGS sequence"/>
</dbReference>